<comment type="similarity">
    <text evidence="2">Belongs to the CIA30 family.</text>
</comment>
<evidence type="ECO:0000256" key="2">
    <source>
        <dbReference type="ARBA" id="ARBA00007884"/>
    </source>
</evidence>
<keyword evidence="4" id="KW-0143">Chaperone</keyword>
<dbReference type="PANTHER" id="PTHR13194:SF18">
    <property type="entry name" value="COMPLEX I INTERMEDIATE-ASSOCIATED PROTEIN 30, MITOCHONDRIAL"/>
    <property type="match status" value="1"/>
</dbReference>
<dbReference type="GO" id="GO:0006120">
    <property type="term" value="P:mitochondrial electron transport, NADH to ubiquinone"/>
    <property type="evidence" value="ECO:0007669"/>
    <property type="project" value="TreeGrafter"/>
</dbReference>
<evidence type="ECO:0000256" key="3">
    <source>
        <dbReference type="ARBA" id="ARBA00023128"/>
    </source>
</evidence>
<dbReference type="OrthoDB" id="42561at2759"/>
<name>A0A899G4V3_9ASCO</name>
<dbReference type="AlphaFoldDB" id="A0A899G4V3"/>
<dbReference type="InterPro" id="IPR008979">
    <property type="entry name" value="Galactose-bd-like_sf"/>
</dbReference>
<keyword evidence="3" id="KW-0496">Mitochondrion</keyword>
<evidence type="ECO:0000313" key="7">
    <source>
        <dbReference type="Proteomes" id="UP000663699"/>
    </source>
</evidence>
<evidence type="ECO:0000259" key="5">
    <source>
        <dbReference type="Pfam" id="PF08547"/>
    </source>
</evidence>
<feature type="domain" description="NADH:ubiquinone oxidoreductase intermediate-associated protein 30" evidence="5">
    <location>
        <begin position="35"/>
        <end position="162"/>
    </location>
</feature>
<evidence type="ECO:0000313" key="6">
    <source>
        <dbReference type="EMBL" id="QSL66469.1"/>
    </source>
</evidence>
<dbReference type="GO" id="GO:0010257">
    <property type="term" value="P:NADH dehydrogenase complex assembly"/>
    <property type="evidence" value="ECO:0007669"/>
    <property type="project" value="TreeGrafter"/>
</dbReference>
<dbReference type="GO" id="GO:0051082">
    <property type="term" value="F:unfolded protein binding"/>
    <property type="evidence" value="ECO:0007669"/>
    <property type="project" value="TreeGrafter"/>
</dbReference>
<dbReference type="Proteomes" id="UP000663699">
    <property type="component" value="Chromosome 12"/>
</dbReference>
<dbReference type="PANTHER" id="PTHR13194">
    <property type="entry name" value="COMPLEX I INTERMEDIATE-ASSOCIATED PROTEIN 30"/>
    <property type="match status" value="1"/>
</dbReference>
<dbReference type="GO" id="GO:0005739">
    <property type="term" value="C:mitochondrion"/>
    <property type="evidence" value="ECO:0007669"/>
    <property type="project" value="UniProtKB-SubCell"/>
</dbReference>
<evidence type="ECO:0000256" key="1">
    <source>
        <dbReference type="ARBA" id="ARBA00004173"/>
    </source>
</evidence>
<dbReference type="Pfam" id="PF08547">
    <property type="entry name" value="CIA30"/>
    <property type="match status" value="1"/>
</dbReference>
<sequence length="206" mass="24050">MRFLRKNFEIFKKGYDRVFENFPFMNRPLVLTKLNQLNVVEQIALGSDKDCGGNSSAQLIFDEKLCCGRFYGEIVLNPDRPMYATFRVKKRNFLRPSWDLSRYRYFSLCAAGDSRTYSIDLQTTSFLGPDLYRTSFTFKSPGKWEIITIPFNNFCFNRKGISLLDRQPGPFELYFRWMQATNEVYSISDFPEISTCEIESQIGAAK</sequence>
<reference evidence="6" key="1">
    <citation type="submission" date="2020-06" db="EMBL/GenBank/DDBJ databases">
        <title>Genomes of multiple members of Pneumocystis genus reveal paths to human pathogen Pneumocystis jirovecii.</title>
        <authorList>
            <person name="Cisse O.H."/>
            <person name="Ma L."/>
            <person name="Dekker J."/>
            <person name="Khil P."/>
            <person name="Jo J."/>
            <person name="Brenchley J."/>
            <person name="Blair R."/>
            <person name="Pahar B."/>
            <person name="Chabe M."/>
            <person name="Van Rompay K.A."/>
            <person name="Keesler R."/>
            <person name="Sukura A."/>
            <person name="Hirsch V."/>
            <person name="Kutty G."/>
            <person name="Liu Y."/>
            <person name="Peng L."/>
            <person name="Chen J."/>
            <person name="Song J."/>
            <person name="Weissenbacher-Lang C."/>
            <person name="Xu J."/>
            <person name="Upham N.S."/>
            <person name="Stajich J.E."/>
            <person name="Cuomo C.A."/>
            <person name="Cushion M.T."/>
            <person name="Kovacs J.A."/>
        </authorList>
    </citation>
    <scope>NUCLEOTIDE SEQUENCE</scope>
    <source>
        <strain evidence="6">2A</strain>
    </source>
</reference>
<comment type="subcellular location">
    <subcellularLocation>
        <location evidence="1">Mitochondrion</location>
    </subcellularLocation>
</comment>
<evidence type="ECO:0000256" key="4">
    <source>
        <dbReference type="ARBA" id="ARBA00023186"/>
    </source>
</evidence>
<dbReference type="InterPro" id="IPR039131">
    <property type="entry name" value="NDUFAF1"/>
</dbReference>
<keyword evidence="7" id="KW-1185">Reference proteome</keyword>
<accession>A0A899G4V3</accession>
<proteinExistence type="inferred from homology"/>
<dbReference type="InterPro" id="IPR013857">
    <property type="entry name" value="NADH-UbQ_OxRdtase-assoc_prot30"/>
</dbReference>
<protein>
    <recommendedName>
        <fullName evidence="5">NADH:ubiquinone oxidoreductase intermediate-associated protein 30 domain-containing protein</fullName>
    </recommendedName>
</protein>
<dbReference type="EMBL" id="CP054543">
    <property type="protein sequence ID" value="QSL66469.1"/>
    <property type="molecule type" value="Genomic_DNA"/>
</dbReference>
<gene>
    <name evidence="6" type="ORF">MERGE_000849</name>
</gene>
<organism evidence="6 7">
    <name type="scientific">Pneumocystis wakefieldiae</name>
    <dbReference type="NCBI Taxonomy" id="38082"/>
    <lineage>
        <taxon>Eukaryota</taxon>
        <taxon>Fungi</taxon>
        <taxon>Dikarya</taxon>
        <taxon>Ascomycota</taxon>
        <taxon>Taphrinomycotina</taxon>
        <taxon>Pneumocystomycetes</taxon>
        <taxon>Pneumocystaceae</taxon>
        <taxon>Pneumocystis</taxon>
    </lineage>
</organism>
<dbReference type="SUPFAM" id="SSF49785">
    <property type="entry name" value="Galactose-binding domain-like"/>
    <property type="match status" value="1"/>
</dbReference>